<comment type="similarity">
    <text evidence="2 10">Belongs to the COE family.</text>
</comment>
<keyword evidence="5 10" id="KW-0862">Zinc</keyword>
<dbReference type="FunFam" id="1.10.287.4280:FF:000001">
    <property type="entry name" value="transcription factor COE1 isoform X2"/>
    <property type="match status" value="1"/>
</dbReference>
<proteinExistence type="inferred from homology"/>
<evidence type="ECO:0000256" key="7">
    <source>
        <dbReference type="ARBA" id="ARBA00023125"/>
    </source>
</evidence>
<dbReference type="InterPro" id="IPR002909">
    <property type="entry name" value="IPT_dom"/>
</dbReference>
<reference evidence="15" key="1">
    <citation type="submission" date="2016-06" db="UniProtKB">
        <authorList>
            <consortium name="WormBaseParasite"/>
        </authorList>
    </citation>
    <scope>IDENTIFICATION</scope>
</reference>
<evidence type="ECO:0000313" key="14">
    <source>
        <dbReference type="Proteomes" id="UP000272942"/>
    </source>
</evidence>
<dbReference type="PANTHER" id="PTHR10747">
    <property type="entry name" value="TRANSCRIPTION FACTOR COE FAMILY MEMBER"/>
    <property type="match status" value="1"/>
</dbReference>
<keyword evidence="6 10" id="KW-0805">Transcription regulation</keyword>
<dbReference type="Pfam" id="PF16423">
    <property type="entry name" value="COE1_HLH"/>
    <property type="match status" value="1"/>
</dbReference>
<dbReference type="InterPro" id="IPR003523">
    <property type="entry name" value="Transcription_factor_COE"/>
</dbReference>
<name>A0A183AAD4_9TREM</name>
<feature type="region of interest" description="Disordered" evidence="11">
    <location>
        <begin position="330"/>
        <end position="371"/>
    </location>
</feature>
<dbReference type="InterPro" id="IPR038173">
    <property type="entry name" value="COE_DBD_sf"/>
</dbReference>
<protein>
    <submittedName>
        <fullName evidence="15">IPT/TIG domain-containing protein</fullName>
    </submittedName>
</protein>
<evidence type="ECO:0000256" key="11">
    <source>
        <dbReference type="SAM" id="MobiDB-lite"/>
    </source>
</evidence>
<dbReference type="SMART" id="SM00429">
    <property type="entry name" value="IPT"/>
    <property type="match status" value="1"/>
</dbReference>
<keyword evidence="10" id="KW-0217">Developmental protein</keyword>
<dbReference type="GO" id="GO:0005634">
    <property type="term" value="C:nucleus"/>
    <property type="evidence" value="ECO:0007669"/>
    <property type="project" value="UniProtKB-SubCell"/>
</dbReference>
<evidence type="ECO:0000313" key="13">
    <source>
        <dbReference type="EMBL" id="VDP71026.1"/>
    </source>
</evidence>
<evidence type="ECO:0000259" key="12">
    <source>
        <dbReference type="SMART" id="SM00429"/>
    </source>
</evidence>
<evidence type="ECO:0000313" key="15">
    <source>
        <dbReference type="WBParaSite" id="ECPE_0000392601-mRNA-1"/>
    </source>
</evidence>
<dbReference type="CDD" id="cd11606">
    <property type="entry name" value="COE_DBD"/>
    <property type="match status" value="1"/>
</dbReference>
<dbReference type="Proteomes" id="UP000272942">
    <property type="component" value="Unassembled WGS sequence"/>
</dbReference>
<keyword evidence="9 10" id="KW-0539">Nucleus</keyword>
<feature type="compositionally biased region" description="Low complexity" evidence="11">
    <location>
        <begin position="479"/>
        <end position="496"/>
    </location>
</feature>
<feature type="compositionally biased region" description="Polar residues" evidence="11">
    <location>
        <begin position="669"/>
        <end position="703"/>
    </location>
</feature>
<gene>
    <name evidence="13" type="ORF">ECPE_LOCUS3919</name>
</gene>
<dbReference type="Pfam" id="PF16422">
    <property type="entry name" value="COE1_DBD"/>
    <property type="match status" value="1"/>
</dbReference>
<keyword evidence="8 10" id="KW-0804">Transcription</keyword>
<dbReference type="PROSITE" id="PS01345">
    <property type="entry name" value="COE"/>
    <property type="match status" value="1"/>
</dbReference>
<feature type="compositionally biased region" description="Polar residues" evidence="11">
    <location>
        <begin position="728"/>
        <end position="747"/>
    </location>
</feature>
<dbReference type="WBParaSite" id="ECPE_0000392601-mRNA-1">
    <property type="protein sequence ID" value="ECPE_0000392601-mRNA-1"/>
    <property type="gene ID" value="ECPE_0000392601"/>
</dbReference>
<accession>A0A183AAD4</accession>
<dbReference type="Gene3D" id="2.60.40.3180">
    <property type="entry name" value="Transcription factor COE1, DNA-binding domain"/>
    <property type="match status" value="1"/>
</dbReference>
<evidence type="ECO:0000256" key="4">
    <source>
        <dbReference type="ARBA" id="ARBA00022771"/>
    </source>
</evidence>
<evidence type="ECO:0000256" key="6">
    <source>
        <dbReference type="ARBA" id="ARBA00023015"/>
    </source>
</evidence>
<dbReference type="OrthoDB" id="25246at2759"/>
<dbReference type="GO" id="GO:0006355">
    <property type="term" value="P:regulation of DNA-templated transcription"/>
    <property type="evidence" value="ECO:0007669"/>
    <property type="project" value="InterPro"/>
</dbReference>
<evidence type="ECO:0000256" key="1">
    <source>
        <dbReference type="ARBA" id="ARBA00004123"/>
    </source>
</evidence>
<dbReference type="InterPro" id="IPR018350">
    <property type="entry name" value="Transcription_factor_COE_CS"/>
</dbReference>
<dbReference type="EMBL" id="UZAN01040814">
    <property type="protein sequence ID" value="VDP71026.1"/>
    <property type="molecule type" value="Genomic_DNA"/>
</dbReference>
<feature type="region of interest" description="Disordered" evidence="11">
    <location>
        <begin position="656"/>
        <end position="747"/>
    </location>
</feature>
<dbReference type="AlphaFoldDB" id="A0A183AAD4"/>
<dbReference type="InterPro" id="IPR032201">
    <property type="entry name" value="COE_HLH"/>
</dbReference>
<feature type="compositionally biased region" description="Basic and acidic residues" evidence="11">
    <location>
        <begin position="339"/>
        <end position="352"/>
    </location>
</feature>
<feature type="domain" description="IPT/TIG" evidence="12">
    <location>
        <begin position="173"/>
        <end position="257"/>
    </location>
</feature>
<keyword evidence="14" id="KW-1185">Reference proteome</keyword>
<keyword evidence="4 10" id="KW-0863">Zinc-finger</keyword>
<dbReference type="Pfam" id="PF01833">
    <property type="entry name" value="TIG"/>
    <property type="match status" value="1"/>
</dbReference>
<dbReference type="InterPro" id="IPR032200">
    <property type="entry name" value="COE_DBD"/>
</dbReference>
<reference evidence="13 14" key="2">
    <citation type="submission" date="2018-11" db="EMBL/GenBank/DDBJ databases">
        <authorList>
            <consortium name="Pathogen Informatics"/>
        </authorList>
    </citation>
    <scope>NUCLEOTIDE SEQUENCE [LARGE SCALE GENOMIC DNA]</scope>
    <source>
        <strain evidence="13 14">Egypt</strain>
    </source>
</reference>
<dbReference type="InterPro" id="IPR014756">
    <property type="entry name" value="Ig_E-set"/>
</dbReference>
<evidence type="ECO:0000256" key="9">
    <source>
        <dbReference type="ARBA" id="ARBA00023242"/>
    </source>
</evidence>
<dbReference type="FunFam" id="2.60.40.3180:FF:000004">
    <property type="entry name" value="Transcription factor COE1"/>
    <property type="match status" value="1"/>
</dbReference>
<evidence type="ECO:0000256" key="2">
    <source>
        <dbReference type="ARBA" id="ARBA00010340"/>
    </source>
</evidence>
<evidence type="ECO:0000256" key="3">
    <source>
        <dbReference type="ARBA" id="ARBA00022723"/>
    </source>
</evidence>
<dbReference type="Gene3D" id="1.10.287.4280">
    <property type="match status" value="1"/>
</dbReference>
<evidence type="ECO:0000256" key="5">
    <source>
        <dbReference type="ARBA" id="ARBA00022833"/>
    </source>
</evidence>
<dbReference type="GO" id="GO:0003677">
    <property type="term" value="F:DNA binding"/>
    <property type="evidence" value="ECO:0007669"/>
    <property type="project" value="UniProtKB-KW"/>
</dbReference>
<dbReference type="SUPFAM" id="SSF81296">
    <property type="entry name" value="E set domains"/>
    <property type="match status" value="1"/>
</dbReference>
<keyword evidence="7 10" id="KW-0238">DNA-binding</keyword>
<sequence>MEALSARFEKQPPNNLRKSNFFHFVIALYDQNRHPIEIERAAFVDFVEKEKEPDGEKTNNGIHYRARLIFSNGVQQDQDLYVRLVDSATKQPITYEGQDKNPEMCRVLLTHEVMCSRCCEKKSCGNRNETPSDPVVLDRYFLKFFMKCNQNCLKNAGNPRDMRRFQVICPTVTPVIKALSPNEGWITGGETVTVIGENFFHGLQVVFGSTVVWGELLTPHALRVQTPPRHLPGIVDVTVAFKNKTFCKNNPGRFAYMCNDVKFILNECIYCRSLLAITDPTIEYGFQRLCKIIPRHPGDPERLPREIILKRAADLAEALYTMPTRSMPFAPATLFRPGTADEHRSSDDDGRVRPGGNETTSSSSPKLPPILGRGLPMVPPPPSIHCPSEIQSASSSIHPGSMSNFLALSAQNGLDFSYAYETLDPSGIRDPMGQTHLHDMHLNTGPYGTYDQKPLGPNSSMMMRSISDSTSVVQDEVVSMSQHSLSSGASSGTDSGEPNEGIRVNTFYPTIRHPIKRARCEWLNASHEADLYTSSTTPAVEATNANTITTTTTNTTSAATSVDTSVRTSITSVTDVLRITNTKRQSENTQFQSSPVRHDAELVQRFSGSAFLAGIPLERPTMQDMDPEINTDIGQDVAMNSLPKKMKLHRVTEALENSSNAVGARGQRSVHTSKQSELENPSSTIHGPRSTTSSAFTDINPSDGQYPCANMQPEKLGSLRAKSDDNKSLSMDNAWSSGYNMQVRSDQ</sequence>
<evidence type="ECO:0000256" key="10">
    <source>
        <dbReference type="RuleBase" id="RU004489"/>
    </source>
</evidence>
<dbReference type="GO" id="GO:0008270">
    <property type="term" value="F:zinc ion binding"/>
    <property type="evidence" value="ECO:0007669"/>
    <property type="project" value="UniProtKB-KW"/>
</dbReference>
<comment type="subcellular location">
    <subcellularLocation>
        <location evidence="1 10">Nucleus</location>
    </subcellularLocation>
</comment>
<feature type="region of interest" description="Disordered" evidence="11">
    <location>
        <begin position="475"/>
        <end position="501"/>
    </location>
</feature>
<evidence type="ECO:0000256" key="8">
    <source>
        <dbReference type="ARBA" id="ARBA00023163"/>
    </source>
</evidence>
<keyword evidence="3 10" id="KW-0479">Metal-binding</keyword>
<organism evidence="15">
    <name type="scientific">Echinostoma caproni</name>
    <dbReference type="NCBI Taxonomy" id="27848"/>
    <lineage>
        <taxon>Eukaryota</taxon>
        <taxon>Metazoa</taxon>
        <taxon>Spiralia</taxon>
        <taxon>Lophotrochozoa</taxon>
        <taxon>Platyhelminthes</taxon>
        <taxon>Trematoda</taxon>
        <taxon>Digenea</taxon>
        <taxon>Plagiorchiida</taxon>
        <taxon>Echinostomata</taxon>
        <taxon>Echinostomatoidea</taxon>
        <taxon>Echinostomatidae</taxon>
        <taxon>Echinostoma</taxon>
    </lineage>
</organism>